<gene>
    <name evidence="3" type="ORF">EW093_01590</name>
</gene>
<dbReference type="Pfam" id="PF15979">
    <property type="entry name" value="Glyco_hydro_115"/>
    <property type="match status" value="1"/>
</dbReference>
<evidence type="ECO:0000256" key="1">
    <source>
        <dbReference type="ARBA" id="ARBA00022801"/>
    </source>
</evidence>
<organism evidence="3 4">
    <name type="scientific">Thiospirochaeta perfilievii</name>
    <dbReference type="NCBI Taxonomy" id="252967"/>
    <lineage>
        <taxon>Bacteria</taxon>
        <taxon>Pseudomonadati</taxon>
        <taxon>Spirochaetota</taxon>
        <taxon>Spirochaetia</taxon>
        <taxon>Spirochaetales</taxon>
        <taxon>Spirochaetaceae</taxon>
        <taxon>Thiospirochaeta</taxon>
    </lineage>
</organism>
<proteinExistence type="predicted"/>
<evidence type="ECO:0000313" key="3">
    <source>
        <dbReference type="EMBL" id="QEN03448.1"/>
    </source>
</evidence>
<dbReference type="EMBL" id="CP035807">
    <property type="protein sequence ID" value="QEN03448.1"/>
    <property type="molecule type" value="Genomic_DNA"/>
</dbReference>
<dbReference type="PANTHER" id="PTHR37842">
    <property type="match status" value="1"/>
</dbReference>
<dbReference type="InterPro" id="IPR041437">
    <property type="entry name" value="GH115_C"/>
</dbReference>
<dbReference type="InterPro" id="IPR029018">
    <property type="entry name" value="Hex-like_dom2"/>
</dbReference>
<reference evidence="3 4" key="2">
    <citation type="submission" date="2019-09" db="EMBL/GenBank/DDBJ databases">
        <title>Complete Genome Sequence and Methylome Analysis of free living Spirochaetas.</title>
        <authorList>
            <person name="Leshcheva N."/>
            <person name="Mikheeva N."/>
        </authorList>
    </citation>
    <scope>NUCLEOTIDE SEQUENCE [LARGE SCALE GENOMIC DNA]</scope>
    <source>
        <strain evidence="3 4">P</strain>
    </source>
</reference>
<sequence>MKYFREEQKREYIVVFKNNEFLPLICDEKGGVNYCVKHLLEDIEKVTGVKAELNSMLENPENPSIIIGTVGESDIIDSLVSSKKIDGTLLTGKWDTFLIETVNNSIIIAGSNKRGTIYGIYDFSKNLGVSPLHWLADVPAKTKTSVFMVPGLFYSGEPKIKYRAFFINDEYPCLGRFAKEKFGGFNSDFYKNIFELLLRLKGNYLWPAMWNDCFFDDDPKNHKLADMLGVVMGTSHHEPMMRNWKEWDRYGVGEWHFKNNSQILKEFWTNSIKRSEPKSSIITIGMRGDGDEAQEDYKQVENLQDTINAQREIIKNVTGKSPKEVPQLWAVYKEIQELYDEGFRVPEDVITLLCDDNWGNLRRIPSKEDLNRSGGFGLYYHFDYVGGPRNYKWINTSPILRSWQQLNMAYKNGIDKLWIVNIGDIKPLEFPLSFFMDLAWNPEYFSLSDVENYTENWAKEQFDSVFSKDIADIISKYTKLNSRRKPELLDQNTYSLTNYRESEVVMNAYNTLLDKVNDIKNKITKEYHAAFFELVEYPVIACTNLLNLYRKTSLNRLYKKQKRSLTNKMSEDVQICFDYDAEITNRYNTLLGGKWNHIANQTHIGYTYWQQPEVNVIPETFKIETPQKPEMGIAVEMSKRSWSDNDTIDNFPIFYRYGQKDYYFEIFNMGKESFKYNIEISDEFIEISNTSGFIVEQEKIIVTIDWNKVKDIKGSGSIKIIGDEGSQITIYITAVNQFLPEYIPTKTYIESDGYISINPENFVNNFSSKEYKWSTIPNLGNFDSALTISPAVLPSSKDELGRAYTEYSVLTQSSGKYYVEIHIAPVNDFIANEDLKVGFSIDDKDIDSISVHSDYDWNKAVADNIWKLKTTVQVEKEGLHLFKLHMKNIGIVVEKIVIYQNDISESYLGPKESYLWQ</sequence>
<dbReference type="InterPro" id="IPR042301">
    <property type="entry name" value="GH115_sf"/>
</dbReference>
<dbReference type="Gene3D" id="2.60.120.1620">
    <property type="match status" value="1"/>
</dbReference>
<dbReference type="GO" id="GO:0016787">
    <property type="term" value="F:hydrolase activity"/>
    <property type="evidence" value="ECO:0007669"/>
    <property type="project" value="UniProtKB-KW"/>
</dbReference>
<dbReference type="OrthoDB" id="8727830at2"/>
<dbReference type="Gene3D" id="3.20.20.520">
    <property type="entry name" value="Glycosyl hydrolase family 115"/>
    <property type="match status" value="1"/>
</dbReference>
<dbReference type="AlphaFoldDB" id="A0A5C1Q7Z5"/>
<protein>
    <submittedName>
        <fullName evidence="3">Glycosyl hydrolase</fullName>
    </submittedName>
</protein>
<evidence type="ECO:0000313" key="4">
    <source>
        <dbReference type="Proteomes" id="UP000323824"/>
    </source>
</evidence>
<dbReference type="KEGG" id="sper:EW093_01590"/>
<dbReference type="RefSeq" id="WP_149566707.1">
    <property type="nucleotide sequence ID" value="NZ_CP035807.1"/>
</dbReference>
<dbReference type="Gene3D" id="3.30.379.10">
    <property type="entry name" value="Chitobiase/beta-hexosaminidase domain 2-like"/>
    <property type="match status" value="1"/>
</dbReference>
<reference evidence="3 4" key="1">
    <citation type="submission" date="2019-02" db="EMBL/GenBank/DDBJ databases">
        <authorList>
            <person name="Fomenkov A."/>
            <person name="Dubinina G."/>
            <person name="Grabovich M."/>
            <person name="Vincze T."/>
            <person name="Roberts R.J."/>
        </authorList>
    </citation>
    <scope>NUCLEOTIDE SEQUENCE [LARGE SCALE GENOMIC DNA]</scope>
    <source>
        <strain evidence="3 4">P</strain>
    </source>
</reference>
<dbReference type="SUPFAM" id="SSF55545">
    <property type="entry name" value="beta-N-acetylhexosaminidase-like domain"/>
    <property type="match status" value="1"/>
</dbReference>
<dbReference type="Gene3D" id="1.20.58.2150">
    <property type="match status" value="1"/>
</dbReference>
<keyword evidence="4" id="KW-1185">Reference proteome</keyword>
<dbReference type="GO" id="GO:0005975">
    <property type="term" value="P:carbohydrate metabolic process"/>
    <property type="evidence" value="ECO:0007669"/>
    <property type="project" value="UniProtKB-ARBA"/>
</dbReference>
<evidence type="ECO:0000259" key="2">
    <source>
        <dbReference type="Pfam" id="PF17829"/>
    </source>
</evidence>
<dbReference type="Proteomes" id="UP000323824">
    <property type="component" value="Chromosome"/>
</dbReference>
<accession>A0A5C1Q7Z5</accession>
<dbReference type="InterPro" id="IPR031924">
    <property type="entry name" value="GH115"/>
</dbReference>
<feature type="domain" description="Gylcosyl hydrolase 115 C-terminal" evidence="2">
    <location>
        <begin position="747"/>
        <end position="912"/>
    </location>
</feature>
<keyword evidence="1 3" id="KW-0378">Hydrolase</keyword>
<dbReference type="Pfam" id="PF17829">
    <property type="entry name" value="GH115_C"/>
    <property type="match status" value="1"/>
</dbReference>
<name>A0A5C1Q7Z5_9SPIO</name>
<dbReference type="PANTHER" id="PTHR37842:SF2">
    <property type="entry name" value="GYLCOSYL HYDROLASE 115 C-TERMINAL DOMAIN-CONTAINING PROTEIN"/>
    <property type="match status" value="1"/>
</dbReference>